<comment type="caution">
    <text evidence="4">The sequence shown here is derived from an EMBL/GenBank/DDBJ whole genome shotgun (WGS) entry which is preliminary data.</text>
</comment>
<dbReference type="EMBL" id="JFZV01000030">
    <property type="protein sequence ID" value="KDN13753.1"/>
    <property type="molecule type" value="Genomic_DNA"/>
</dbReference>
<accession>A0A836MP75</accession>
<keyword evidence="1" id="KW-0677">Repeat</keyword>
<evidence type="ECO:0000313" key="4">
    <source>
        <dbReference type="EMBL" id="KDN13753.1"/>
    </source>
</evidence>
<sequence length="345" mass="37466">MRVAYGWKPDSDWGTSPLWQANLSEGQSLKNASYHYLISDHLGTPQLAINSAGEQSWKINSDAFGNSELDANNQITMNLRFPGQYYDAETGLSYNYFRDYDAKTGRYIQSDPIGLAGGINTYGYVGGNPLVYSDPTGEFAQVMVPVAVAAAFVVAACILTPACNKSLSNAQFGLYPNINSRFNVPELRFPSLSEDISNGEKCEDSTVEVNDPNNSSGTGAVPPPDDPDDDKNHNSFVGIGVDEIELINRIHGGTTTLTGEIDTVVANMSYRTGFYDKAAVAIRDIAGRHLFNDANKRTAQTVVEQLAKRNNVNISKSQIRNVVNNVGNGKLRNVEDISGALKHGK</sequence>
<dbReference type="RefSeq" id="WP_037492214.1">
    <property type="nucleotide sequence ID" value="NZ_JFZV01000030.1"/>
</dbReference>
<protein>
    <recommendedName>
        <fullName evidence="3">Teneurin-like YD-shell domain-containing protein</fullName>
    </recommendedName>
</protein>
<organism evidence="4 5">
    <name type="scientific">Snodgrassella communis</name>
    <dbReference type="NCBI Taxonomy" id="2946699"/>
    <lineage>
        <taxon>Bacteria</taxon>
        <taxon>Pseudomonadati</taxon>
        <taxon>Pseudomonadota</taxon>
        <taxon>Betaproteobacteria</taxon>
        <taxon>Neisseriales</taxon>
        <taxon>Neisseriaceae</taxon>
        <taxon>Snodgrassella</taxon>
    </lineage>
</organism>
<dbReference type="InterPro" id="IPR056823">
    <property type="entry name" value="TEN-like_YD-shell"/>
</dbReference>
<dbReference type="InterPro" id="IPR053737">
    <property type="entry name" value="Type_II_TA_Toxin"/>
</dbReference>
<dbReference type="InterPro" id="IPR050708">
    <property type="entry name" value="T6SS_VgrG/RHS"/>
</dbReference>
<dbReference type="PANTHER" id="PTHR32305">
    <property type="match status" value="1"/>
</dbReference>
<feature type="domain" description="Teneurin-like YD-shell" evidence="3">
    <location>
        <begin position="30"/>
        <end position="111"/>
    </location>
</feature>
<evidence type="ECO:0000313" key="5">
    <source>
        <dbReference type="Proteomes" id="UP000027170"/>
    </source>
</evidence>
<dbReference type="InterPro" id="IPR022385">
    <property type="entry name" value="Rhs_assc_core"/>
</dbReference>
<name>A0A836MP75_9NEIS</name>
<dbReference type="Pfam" id="PF25023">
    <property type="entry name" value="TEN_YD-shell"/>
    <property type="match status" value="1"/>
</dbReference>
<feature type="compositionally biased region" description="Polar residues" evidence="2">
    <location>
        <begin position="207"/>
        <end position="218"/>
    </location>
</feature>
<dbReference type="AlphaFoldDB" id="A0A836MP75"/>
<evidence type="ECO:0000259" key="3">
    <source>
        <dbReference type="Pfam" id="PF25023"/>
    </source>
</evidence>
<dbReference type="Proteomes" id="UP000027170">
    <property type="component" value="Unassembled WGS sequence"/>
</dbReference>
<gene>
    <name evidence="4" type="ORF">SALWKB29_2213</name>
</gene>
<dbReference type="PRINTS" id="PR00394">
    <property type="entry name" value="RHSPROTEIN"/>
</dbReference>
<dbReference type="PANTHER" id="PTHR32305:SF15">
    <property type="entry name" value="PROTEIN RHSA-RELATED"/>
    <property type="match status" value="1"/>
</dbReference>
<evidence type="ECO:0000256" key="1">
    <source>
        <dbReference type="ARBA" id="ARBA00022737"/>
    </source>
</evidence>
<feature type="region of interest" description="Disordered" evidence="2">
    <location>
        <begin position="195"/>
        <end position="235"/>
    </location>
</feature>
<evidence type="ECO:0000256" key="2">
    <source>
        <dbReference type="SAM" id="MobiDB-lite"/>
    </source>
</evidence>
<dbReference type="NCBIfam" id="TIGR03696">
    <property type="entry name" value="Rhs_assc_core"/>
    <property type="match status" value="1"/>
</dbReference>
<reference evidence="4 5" key="1">
    <citation type="submission" date="2014-03" db="EMBL/GenBank/DDBJ databases">
        <title>The genomes of two eusocial bee gut symbionts.</title>
        <authorList>
            <person name="Kwong W.K."/>
            <person name="Engel P."/>
            <person name="Koch H."/>
            <person name="Moran N.A."/>
        </authorList>
    </citation>
    <scope>NUCLEOTIDE SEQUENCE [LARGE SCALE GENOMIC DNA]</scope>
    <source>
        <strain evidence="5">wkB29</strain>
    </source>
</reference>
<keyword evidence="5" id="KW-1185">Reference proteome</keyword>
<proteinExistence type="predicted"/>
<dbReference type="Gene3D" id="2.180.10.10">
    <property type="entry name" value="RHS repeat-associated core"/>
    <property type="match status" value="1"/>
</dbReference>
<dbReference type="Gene3D" id="1.20.120.1870">
    <property type="entry name" value="Fic/DOC protein, Fido domain"/>
    <property type="match status" value="1"/>
</dbReference>